<dbReference type="EMBL" id="SRSC01000003">
    <property type="protein sequence ID" value="TGU71065.1"/>
    <property type="molecule type" value="Genomic_DNA"/>
</dbReference>
<feature type="domain" description="Pyrrolo-quinoline quinone repeat" evidence="1">
    <location>
        <begin position="306"/>
        <end position="412"/>
    </location>
</feature>
<evidence type="ECO:0000259" key="1">
    <source>
        <dbReference type="Pfam" id="PF13360"/>
    </source>
</evidence>
<dbReference type="InterPro" id="IPR018391">
    <property type="entry name" value="PQQ_b-propeller_rpt"/>
</dbReference>
<dbReference type="GO" id="GO:0016020">
    <property type="term" value="C:membrane"/>
    <property type="evidence" value="ECO:0007669"/>
    <property type="project" value="InterPro"/>
</dbReference>
<name>A0A4S1CCE4_9BACT</name>
<evidence type="ECO:0000313" key="2">
    <source>
        <dbReference type="EMBL" id="TGU71065.1"/>
    </source>
</evidence>
<evidence type="ECO:0000313" key="3">
    <source>
        <dbReference type="Proteomes" id="UP000306416"/>
    </source>
</evidence>
<dbReference type="Gene3D" id="2.40.10.480">
    <property type="match status" value="1"/>
</dbReference>
<dbReference type="InterPro" id="IPR015919">
    <property type="entry name" value="Cadherin-like_sf"/>
</dbReference>
<reference evidence="2 3" key="1">
    <citation type="submission" date="2019-04" db="EMBL/GenBank/DDBJ databases">
        <title>Geobacter oryzae sp. nov., ferric-reducing bacteria isolated from paddy soil.</title>
        <authorList>
            <person name="Xu Z."/>
            <person name="Masuda Y."/>
            <person name="Itoh H."/>
            <person name="Senoo K."/>
        </authorList>
    </citation>
    <scope>NUCLEOTIDE SEQUENCE [LARGE SCALE GENOMIC DNA]</scope>
    <source>
        <strain evidence="2 3">Red111</strain>
    </source>
</reference>
<dbReference type="Proteomes" id="UP000306416">
    <property type="component" value="Unassembled WGS sequence"/>
</dbReference>
<organism evidence="2 3">
    <name type="scientific">Geomonas terrae</name>
    <dbReference type="NCBI Taxonomy" id="2562681"/>
    <lineage>
        <taxon>Bacteria</taxon>
        <taxon>Pseudomonadati</taxon>
        <taxon>Thermodesulfobacteriota</taxon>
        <taxon>Desulfuromonadia</taxon>
        <taxon>Geobacterales</taxon>
        <taxon>Geobacteraceae</taxon>
        <taxon>Geomonas</taxon>
    </lineage>
</organism>
<comment type="caution">
    <text evidence="2">The sequence shown here is derived from an EMBL/GenBank/DDBJ whole genome shotgun (WGS) entry which is preliminary data.</text>
</comment>
<proteinExistence type="predicted"/>
<sequence>MGQWHNPHPGRRSGRENRCRGDCQTVAAGVQGKRPDVVFTYTINETGRAGVKAVSLWVVVICTVILAGCSGGGGSSSRDSAAPQASYASPQVYGEKQPISSLVPTITGTATSYSVTPSLPAGLVLDATTGSISGTPVAAAKTADYTIRVTGPSGSTTTNLSLTVVPVVSVSRMVVASTSVAPLVTLNAASTGLSGNVYAKAIDPDGVFSVPVTVNASAGNYVLELSTLSSVSTGLHTGQVVVNLYTDAACTRPQKMPSVWVNYTVNVLDSGGAWPGNHLTALSSIQGASEWATFQGNAAHTGYVPVRLDPNQFSTRWQISVPALLYYNSWCNLATVTTEGGNFYMAGNDAVTARSEYDGSTLWSYSFSGLPNPSVNPPAVSNGVVYVAAGQQSSTYMYALDAMTGSKLFQSAMSSQWEHYLAPTVGSSGVYTNAGTYGGLYAFNFQGDRLYFAGAEQQSAWTPAVDANSVYVYTGDALRVFDPVLGTLKTSITDTTFTNYIYLINGSAVLGAANSVFAAVYGNSNLNGGDIGNSLVHFNLVSNTVDWSVRGVYPSTPAYDSGVIYVANNNPLRLEARSEADGKLIWSCTPPASGDTRFVSEVLLTKDAVIVSTNLSTYAIDRSTHHVVWSYPSAGNLVLSPRGILYIEGYSAQGSTTTLTAINVH</sequence>
<dbReference type="InterPro" id="IPR013783">
    <property type="entry name" value="Ig-like_fold"/>
</dbReference>
<dbReference type="Pfam" id="PF13360">
    <property type="entry name" value="PQQ_2"/>
    <property type="match status" value="1"/>
</dbReference>
<dbReference type="SMART" id="SM00564">
    <property type="entry name" value="PQQ"/>
    <property type="match status" value="5"/>
</dbReference>
<keyword evidence="3" id="KW-1185">Reference proteome</keyword>
<gene>
    <name evidence="2" type="ORF">E4633_12005</name>
</gene>
<dbReference type="Gene3D" id="2.40.128.630">
    <property type="match status" value="1"/>
</dbReference>
<dbReference type="GO" id="GO:0005509">
    <property type="term" value="F:calcium ion binding"/>
    <property type="evidence" value="ECO:0007669"/>
    <property type="project" value="InterPro"/>
</dbReference>
<dbReference type="SUPFAM" id="SSF49313">
    <property type="entry name" value="Cadherin-like"/>
    <property type="match status" value="1"/>
</dbReference>
<dbReference type="AlphaFoldDB" id="A0A4S1CCE4"/>
<dbReference type="Gene3D" id="2.60.40.10">
    <property type="entry name" value="Immunoglobulins"/>
    <property type="match status" value="1"/>
</dbReference>
<dbReference type="PANTHER" id="PTHR34512">
    <property type="entry name" value="CELL SURFACE PROTEIN"/>
    <property type="match status" value="1"/>
</dbReference>
<dbReference type="Pfam" id="PF05345">
    <property type="entry name" value="He_PIG"/>
    <property type="match status" value="1"/>
</dbReference>
<dbReference type="InterPro" id="IPR002372">
    <property type="entry name" value="PQQ_rpt_dom"/>
</dbReference>
<dbReference type="InterPro" id="IPR011047">
    <property type="entry name" value="Quinoprotein_ADH-like_sf"/>
</dbReference>
<dbReference type="PANTHER" id="PTHR34512:SF30">
    <property type="entry name" value="OUTER MEMBRANE PROTEIN ASSEMBLY FACTOR BAMB"/>
    <property type="match status" value="1"/>
</dbReference>
<protein>
    <recommendedName>
        <fullName evidence="1">Pyrrolo-quinoline quinone repeat domain-containing protein</fullName>
    </recommendedName>
</protein>
<dbReference type="SUPFAM" id="SSF50998">
    <property type="entry name" value="Quinoprotein alcohol dehydrogenase-like"/>
    <property type="match status" value="1"/>
</dbReference>
<accession>A0A4S1CCE4</accession>